<dbReference type="Gene3D" id="3.30.70.270">
    <property type="match status" value="2"/>
</dbReference>
<keyword evidence="5" id="KW-0378">Hydrolase</keyword>
<organism evidence="8 9">
    <name type="scientific">Paramuricea clavata</name>
    <name type="common">Red gorgonian</name>
    <name type="synonym">Violescent sea-whip</name>
    <dbReference type="NCBI Taxonomy" id="317549"/>
    <lineage>
        <taxon>Eukaryota</taxon>
        <taxon>Metazoa</taxon>
        <taxon>Cnidaria</taxon>
        <taxon>Anthozoa</taxon>
        <taxon>Octocorallia</taxon>
        <taxon>Malacalcyonacea</taxon>
        <taxon>Plexauridae</taxon>
        <taxon>Paramuricea</taxon>
    </lineage>
</organism>
<dbReference type="InterPro" id="IPR050951">
    <property type="entry name" value="Retrovirus_Pol_polyprotein"/>
</dbReference>
<dbReference type="PANTHER" id="PTHR37984:SF11">
    <property type="entry name" value="INTEGRASE CATALYTIC DOMAIN-CONTAINING PROTEIN"/>
    <property type="match status" value="1"/>
</dbReference>
<evidence type="ECO:0000313" key="9">
    <source>
        <dbReference type="Proteomes" id="UP001152795"/>
    </source>
</evidence>
<dbReference type="InterPro" id="IPR041588">
    <property type="entry name" value="Integrase_H2C2"/>
</dbReference>
<evidence type="ECO:0000256" key="6">
    <source>
        <dbReference type="ARBA" id="ARBA00022918"/>
    </source>
</evidence>
<dbReference type="SUPFAM" id="SSF53098">
    <property type="entry name" value="Ribonuclease H-like"/>
    <property type="match status" value="1"/>
</dbReference>
<evidence type="ECO:0000256" key="5">
    <source>
        <dbReference type="ARBA" id="ARBA00022801"/>
    </source>
</evidence>
<dbReference type="OrthoDB" id="6756070at2759"/>
<evidence type="ECO:0000256" key="4">
    <source>
        <dbReference type="ARBA" id="ARBA00022759"/>
    </source>
</evidence>
<feature type="region of interest" description="Disordered" evidence="7">
    <location>
        <begin position="673"/>
        <end position="715"/>
    </location>
</feature>
<dbReference type="InterPro" id="IPR036397">
    <property type="entry name" value="RNaseH_sf"/>
</dbReference>
<dbReference type="Proteomes" id="UP001152795">
    <property type="component" value="Unassembled WGS sequence"/>
</dbReference>
<evidence type="ECO:0000256" key="7">
    <source>
        <dbReference type="SAM" id="MobiDB-lite"/>
    </source>
</evidence>
<name>A0A7D9DB54_PARCT</name>
<dbReference type="Pfam" id="PF00078">
    <property type="entry name" value="RVT_1"/>
    <property type="match status" value="1"/>
</dbReference>
<dbReference type="PROSITE" id="PS50878">
    <property type="entry name" value="RT_POL"/>
    <property type="match status" value="1"/>
</dbReference>
<dbReference type="InterPro" id="IPR012337">
    <property type="entry name" value="RNaseH-like_sf"/>
</dbReference>
<keyword evidence="4" id="KW-0255">Endonuclease</keyword>
<keyword evidence="6" id="KW-0695">RNA-directed DNA polymerase</keyword>
<dbReference type="Pfam" id="PF17921">
    <property type="entry name" value="Integrase_H2C2"/>
    <property type="match status" value="1"/>
</dbReference>
<evidence type="ECO:0000256" key="2">
    <source>
        <dbReference type="ARBA" id="ARBA00022695"/>
    </source>
</evidence>
<dbReference type="FunFam" id="1.10.340.70:FF:000003">
    <property type="entry name" value="Protein CBG25708"/>
    <property type="match status" value="1"/>
</dbReference>
<dbReference type="PROSITE" id="PS50994">
    <property type="entry name" value="INTEGRASE"/>
    <property type="match status" value="1"/>
</dbReference>
<dbReference type="Gene3D" id="1.10.340.70">
    <property type="match status" value="1"/>
</dbReference>
<protein>
    <submittedName>
        <fullName evidence="8">Uncharacterized protein K02A2.6-like</fullName>
    </submittedName>
</protein>
<gene>
    <name evidence="8" type="ORF">PACLA_8A059819</name>
</gene>
<keyword evidence="1" id="KW-0808">Transferase</keyword>
<dbReference type="FunFam" id="3.30.420.10:FF:000063">
    <property type="entry name" value="Retrovirus-related Pol polyprotein from transposon 297-like Protein"/>
    <property type="match status" value="1"/>
</dbReference>
<evidence type="ECO:0000256" key="1">
    <source>
        <dbReference type="ARBA" id="ARBA00022679"/>
    </source>
</evidence>
<dbReference type="Pfam" id="PF00665">
    <property type="entry name" value="rve"/>
    <property type="match status" value="1"/>
</dbReference>
<dbReference type="SUPFAM" id="SSF56672">
    <property type="entry name" value="DNA/RNA polymerases"/>
    <property type="match status" value="1"/>
</dbReference>
<keyword evidence="2" id="KW-0548">Nucleotidyltransferase</keyword>
<feature type="compositionally biased region" description="Basic and acidic residues" evidence="7">
    <location>
        <begin position="684"/>
        <end position="706"/>
    </location>
</feature>
<dbReference type="InterPro" id="IPR043502">
    <property type="entry name" value="DNA/RNA_pol_sf"/>
</dbReference>
<dbReference type="GO" id="GO:0003676">
    <property type="term" value="F:nucleic acid binding"/>
    <property type="evidence" value="ECO:0007669"/>
    <property type="project" value="InterPro"/>
</dbReference>
<dbReference type="GO" id="GO:0004519">
    <property type="term" value="F:endonuclease activity"/>
    <property type="evidence" value="ECO:0007669"/>
    <property type="project" value="UniProtKB-KW"/>
</dbReference>
<proteinExistence type="predicted"/>
<dbReference type="GO" id="GO:0015074">
    <property type="term" value="P:DNA integration"/>
    <property type="evidence" value="ECO:0007669"/>
    <property type="project" value="InterPro"/>
</dbReference>
<dbReference type="InterPro" id="IPR000477">
    <property type="entry name" value="RT_dom"/>
</dbReference>
<dbReference type="Gene3D" id="3.10.10.10">
    <property type="entry name" value="HIV Type 1 Reverse Transcriptase, subunit A, domain 1"/>
    <property type="match status" value="1"/>
</dbReference>
<sequence>MRAANTAIKRIRHPIPTVHDISHELNGAKFFTKLDLTQAYHQLELAPESRQITTFITHAGLFRFKRLNYGTNSAAEIFQHALQQVLHDIPGVRNIADDILVFGSSYEAHNKTLDECLHRIDTHGLTLNLDKCQFLQPKLEFFGLNFSADGIRPDPKKVSALATAAMPTTVSEVRSLLGMANYSSQFIPNFATITEPLRQLTHKGTPFIWTQEQDHAYNTLRKALINSPVMSYFDVNKATEVTVDASPVGLSAILAQRDSPSSPPNIVAYASRALTSTERRYSQTEKEALAVVWGIEYFHLYLYGATFTLYTDHKALEVIFGNPISKPPARIERWFLRLQQYKFRVVYKSGSTNPADYLSRHPPDSKQKQTNIADKYVHFVTHTAVLPALTVDDVRKATSKDTLLGLVRTAIQTGQWSSSELKQFKPIKDELSIDYTNNVVLRGTRLVIPSSLVQRVIQLAHEGHQGQARTKALIREHIWFPEMDKKVRAELEKCLACQATGQPSQPEPLRSTPLPNKAWDKLKIDFYGPLPTGQYILVILDCYSRFPEVEVLSSISAKNVIPKLDAVFARHGVPSQVVSDNGPPFQGHEFNRYMTKMGIQHNTSTPLWPQGNAEVEAFMKPLGKAIRTANLEGRPWKQELSKFLLAYRSTPHSTTKVPPAQLLYNREIRGKLPTLPHNSKVINRHREAKQNDKEQKQRGKQYADSRRHTRTSKLRVGDRVLVRQKKTNKFSTNFSPTPYTIVAIKGSLPVSLVGGIS</sequence>
<comment type="caution">
    <text evidence="8">The sequence shown here is derived from an EMBL/GenBank/DDBJ whole genome shotgun (WGS) entry which is preliminary data.</text>
</comment>
<keyword evidence="9" id="KW-1185">Reference proteome</keyword>
<dbReference type="CDD" id="cd09274">
    <property type="entry name" value="RNase_HI_RT_Ty3"/>
    <property type="match status" value="1"/>
</dbReference>
<dbReference type="InterPro" id="IPR041373">
    <property type="entry name" value="RT_RNaseH"/>
</dbReference>
<evidence type="ECO:0000256" key="3">
    <source>
        <dbReference type="ARBA" id="ARBA00022722"/>
    </source>
</evidence>
<accession>A0A7D9DB54</accession>
<keyword evidence="3" id="KW-0540">Nuclease</keyword>
<evidence type="ECO:0000313" key="8">
    <source>
        <dbReference type="EMBL" id="CAB3981515.1"/>
    </source>
</evidence>
<dbReference type="Gene3D" id="3.30.420.10">
    <property type="entry name" value="Ribonuclease H-like superfamily/Ribonuclease H"/>
    <property type="match status" value="1"/>
</dbReference>
<reference evidence="8" key="1">
    <citation type="submission" date="2020-04" db="EMBL/GenBank/DDBJ databases">
        <authorList>
            <person name="Alioto T."/>
            <person name="Alioto T."/>
            <person name="Gomez Garrido J."/>
        </authorList>
    </citation>
    <scope>NUCLEOTIDE SEQUENCE</scope>
    <source>
        <strain evidence="8">A484AB</strain>
    </source>
</reference>
<dbReference type="InterPro" id="IPR001584">
    <property type="entry name" value="Integrase_cat-core"/>
</dbReference>
<dbReference type="Pfam" id="PF17917">
    <property type="entry name" value="RT_RNaseH"/>
    <property type="match status" value="1"/>
</dbReference>
<dbReference type="PANTHER" id="PTHR37984">
    <property type="entry name" value="PROTEIN CBG26694"/>
    <property type="match status" value="1"/>
</dbReference>
<dbReference type="EMBL" id="CACRXK020000397">
    <property type="protein sequence ID" value="CAB3981515.1"/>
    <property type="molecule type" value="Genomic_DNA"/>
</dbReference>
<dbReference type="GO" id="GO:0003964">
    <property type="term" value="F:RNA-directed DNA polymerase activity"/>
    <property type="evidence" value="ECO:0007669"/>
    <property type="project" value="UniProtKB-KW"/>
</dbReference>
<dbReference type="GO" id="GO:0016787">
    <property type="term" value="F:hydrolase activity"/>
    <property type="evidence" value="ECO:0007669"/>
    <property type="project" value="UniProtKB-KW"/>
</dbReference>
<dbReference type="AlphaFoldDB" id="A0A7D9DB54"/>
<dbReference type="FunFam" id="3.30.70.270:FF:000026">
    <property type="entry name" value="Transposon Ty3-G Gag-Pol polyprotein"/>
    <property type="match status" value="1"/>
</dbReference>
<dbReference type="InterPro" id="IPR043128">
    <property type="entry name" value="Rev_trsase/Diguanyl_cyclase"/>
</dbReference>
<dbReference type="CDD" id="cd01647">
    <property type="entry name" value="RT_LTR"/>
    <property type="match status" value="1"/>
</dbReference>